<evidence type="ECO:0000313" key="2">
    <source>
        <dbReference type="Proteomes" id="UP000016016"/>
    </source>
</evidence>
<accession>E1GXG0</accession>
<sequence length="43" mass="4915">MIIKRKTKETYLPLTIAKGDALITKASPFCNQQLSERTLKNFC</sequence>
<proteinExistence type="predicted"/>
<reference evidence="1 2" key="1">
    <citation type="submission" date="2010-09" db="EMBL/GenBank/DDBJ databases">
        <authorList>
            <person name="Harkins D.M."/>
            <person name="Madupu R."/>
            <person name="Durkin A.S."/>
            <person name="Torralba M."/>
            <person name="Methe B."/>
            <person name="Sutton G.G."/>
            <person name="Nelson K.E."/>
        </authorList>
    </citation>
    <scope>NUCLEOTIDE SEQUENCE [LARGE SCALE GENOMIC DNA]</scope>
    <source>
        <strain evidence="1 2">CRIS 21A-A</strain>
    </source>
</reference>
<dbReference type="AlphaFoldDB" id="E1GXG0"/>
<name>E1GXG0_9BACT</name>
<dbReference type="Proteomes" id="UP000016016">
    <property type="component" value="Unassembled WGS sequence"/>
</dbReference>
<dbReference type="EMBL" id="ADFQ01000086">
    <property type="protein sequence ID" value="EFN90589.1"/>
    <property type="molecule type" value="Genomic_DNA"/>
</dbReference>
<evidence type="ECO:0000313" key="1">
    <source>
        <dbReference type="EMBL" id="EFN90589.1"/>
    </source>
</evidence>
<organism evidence="1 2">
    <name type="scientific">Prevotella amnii CRIS 21A-A</name>
    <dbReference type="NCBI Taxonomy" id="679191"/>
    <lineage>
        <taxon>Bacteria</taxon>
        <taxon>Pseudomonadati</taxon>
        <taxon>Bacteroidota</taxon>
        <taxon>Bacteroidia</taxon>
        <taxon>Bacteroidales</taxon>
        <taxon>Prevotellaceae</taxon>
        <taxon>Prevotella</taxon>
    </lineage>
</organism>
<gene>
    <name evidence="1" type="ORF">HMPREF9018_1272</name>
</gene>
<protein>
    <submittedName>
        <fullName evidence="1">Uncharacterized protein</fullName>
    </submittedName>
</protein>
<comment type="caution">
    <text evidence="1">The sequence shown here is derived from an EMBL/GenBank/DDBJ whole genome shotgun (WGS) entry which is preliminary data.</text>
</comment>